<comment type="caution">
    <text evidence="6">Lacks conserved residue(s) required for the propagation of feature annotation.</text>
</comment>
<keyword evidence="6" id="KW-0813">Transport</keyword>
<dbReference type="Proteomes" id="UP000265768">
    <property type="component" value="Unassembled WGS sequence"/>
</dbReference>
<keyword evidence="3 6" id="KW-1133">Transmembrane helix</keyword>
<dbReference type="PANTHER" id="PTHR43229:SF2">
    <property type="entry name" value="NODULATION PROTEIN J"/>
    <property type="match status" value="1"/>
</dbReference>
<dbReference type="InterPro" id="IPR047817">
    <property type="entry name" value="ABC2_TM_bact-type"/>
</dbReference>
<accession>A0A3A4B2B2</accession>
<evidence type="ECO:0000256" key="4">
    <source>
        <dbReference type="ARBA" id="ARBA00023136"/>
    </source>
</evidence>
<evidence type="ECO:0000256" key="1">
    <source>
        <dbReference type="ARBA" id="ARBA00004141"/>
    </source>
</evidence>
<dbReference type="InterPro" id="IPR013525">
    <property type="entry name" value="ABC2_TM"/>
</dbReference>
<feature type="transmembrane region" description="Helical" evidence="6">
    <location>
        <begin position="41"/>
        <end position="62"/>
    </location>
</feature>
<dbReference type="EMBL" id="QZEY01000001">
    <property type="protein sequence ID" value="RJL35875.1"/>
    <property type="molecule type" value="Genomic_DNA"/>
</dbReference>
<evidence type="ECO:0000259" key="7">
    <source>
        <dbReference type="PROSITE" id="PS51012"/>
    </source>
</evidence>
<feature type="transmembrane region" description="Helical" evidence="6">
    <location>
        <begin position="250"/>
        <end position="269"/>
    </location>
</feature>
<keyword evidence="4 6" id="KW-0472">Membrane</keyword>
<dbReference type="GO" id="GO:0046677">
    <property type="term" value="P:response to antibiotic"/>
    <property type="evidence" value="ECO:0007669"/>
    <property type="project" value="UniProtKB-KW"/>
</dbReference>
<dbReference type="AlphaFoldDB" id="A0A3A4B2B2"/>
<evidence type="ECO:0000256" key="6">
    <source>
        <dbReference type="RuleBase" id="RU361157"/>
    </source>
</evidence>
<dbReference type="PIRSF" id="PIRSF006648">
    <property type="entry name" value="DrrB"/>
    <property type="match status" value="1"/>
</dbReference>
<dbReference type="Pfam" id="PF01061">
    <property type="entry name" value="ABC2_membrane"/>
    <property type="match status" value="1"/>
</dbReference>
<keyword evidence="6" id="KW-1003">Cell membrane</keyword>
<dbReference type="InterPro" id="IPR051784">
    <property type="entry name" value="Nod_factor_ABC_transporter"/>
</dbReference>
<evidence type="ECO:0000313" key="9">
    <source>
        <dbReference type="Proteomes" id="UP000265768"/>
    </source>
</evidence>
<feature type="domain" description="ABC transmembrane type-2" evidence="7">
    <location>
        <begin position="39"/>
        <end position="275"/>
    </location>
</feature>
<comment type="subcellular location">
    <subcellularLocation>
        <location evidence="6">Cell membrane</location>
        <topology evidence="6">Multi-pass membrane protein</topology>
    </subcellularLocation>
    <subcellularLocation>
        <location evidence="1">Membrane</location>
        <topology evidence="1">Multi-pass membrane protein</topology>
    </subcellularLocation>
</comment>
<dbReference type="OrthoDB" id="8988363at2"/>
<feature type="transmembrane region" description="Helical" evidence="6">
    <location>
        <begin position="118"/>
        <end position="143"/>
    </location>
</feature>
<reference evidence="8 9" key="1">
    <citation type="submission" date="2018-09" db="EMBL/GenBank/DDBJ databases">
        <title>YIM 75507 draft genome.</title>
        <authorList>
            <person name="Tang S."/>
            <person name="Feng Y."/>
        </authorList>
    </citation>
    <scope>NUCLEOTIDE SEQUENCE [LARGE SCALE GENOMIC DNA]</scope>
    <source>
        <strain evidence="8 9">YIM 75507</strain>
    </source>
</reference>
<gene>
    <name evidence="8" type="ORF">D5H75_03645</name>
</gene>
<evidence type="ECO:0000256" key="3">
    <source>
        <dbReference type="ARBA" id="ARBA00022989"/>
    </source>
</evidence>
<proteinExistence type="inferred from homology"/>
<feature type="transmembrane region" description="Helical" evidence="6">
    <location>
        <begin position="74"/>
        <end position="97"/>
    </location>
</feature>
<dbReference type="PANTHER" id="PTHR43229">
    <property type="entry name" value="NODULATION PROTEIN J"/>
    <property type="match status" value="1"/>
</dbReference>
<feature type="transmembrane region" description="Helical" evidence="6">
    <location>
        <begin position="155"/>
        <end position="179"/>
    </location>
</feature>
<protein>
    <recommendedName>
        <fullName evidence="6">Transport permease protein</fullName>
    </recommendedName>
</protein>
<evidence type="ECO:0000256" key="2">
    <source>
        <dbReference type="ARBA" id="ARBA00022692"/>
    </source>
</evidence>
<dbReference type="InterPro" id="IPR000412">
    <property type="entry name" value="ABC_2_transport"/>
</dbReference>
<dbReference type="RefSeq" id="WP_119924848.1">
    <property type="nucleotide sequence ID" value="NZ_QZEY01000001.1"/>
</dbReference>
<dbReference type="GO" id="GO:0140359">
    <property type="term" value="F:ABC-type transporter activity"/>
    <property type="evidence" value="ECO:0007669"/>
    <property type="project" value="InterPro"/>
</dbReference>
<evidence type="ECO:0000313" key="8">
    <source>
        <dbReference type="EMBL" id="RJL35875.1"/>
    </source>
</evidence>
<keyword evidence="9" id="KW-1185">Reference proteome</keyword>
<comment type="similarity">
    <text evidence="6">Belongs to the ABC-2 integral membrane protein family.</text>
</comment>
<keyword evidence="2 6" id="KW-0812">Transmembrane</keyword>
<name>A0A3A4B2B2_9ACTN</name>
<evidence type="ECO:0000256" key="5">
    <source>
        <dbReference type="ARBA" id="ARBA00023251"/>
    </source>
</evidence>
<keyword evidence="5" id="KW-0046">Antibiotic resistance</keyword>
<sequence length="277" mass="29132">MGPDPAPPPATVRGRLAWTVRDGLVLVRRELARLARDPGRAAGELAFPVLMVLLFGYVFGGAMRVPGGGDYRQYLIPGVFAMTAMSAVLITASAVAADVGRGVMDRFRSMPMARSAVPFGHTASCLVTGLMSLGLMTLCALALGWRARHGPGETAAGFGVLILFRYAMGWLGVLLGLAFRNEETADRFVPLVFPVSLISDSYVPAGAMPAWLRVVAEWNPVSAVTGACRALFGDPALPGPGAAPPLRHPVAAALLWSAVLIAVCAPLAVRRFGSRAR</sequence>
<comment type="caution">
    <text evidence="8">The sequence shown here is derived from an EMBL/GenBank/DDBJ whole genome shotgun (WGS) entry which is preliminary data.</text>
</comment>
<dbReference type="GO" id="GO:0043190">
    <property type="term" value="C:ATP-binding cassette (ABC) transporter complex"/>
    <property type="evidence" value="ECO:0007669"/>
    <property type="project" value="InterPro"/>
</dbReference>
<organism evidence="8 9">
    <name type="scientific">Bailinhaonella thermotolerans</name>
    <dbReference type="NCBI Taxonomy" id="1070861"/>
    <lineage>
        <taxon>Bacteria</taxon>
        <taxon>Bacillati</taxon>
        <taxon>Actinomycetota</taxon>
        <taxon>Actinomycetes</taxon>
        <taxon>Streptosporangiales</taxon>
        <taxon>Streptosporangiaceae</taxon>
        <taxon>Bailinhaonella</taxon>
    </lineage>
</organism>
<dbReference type="PROSITE" id="PS51012">
    <property type="entry name" value="ABC_TM2"/>
    <property type="match status" value="1"/>
</dbReference>